<dbReference type="Gene3D" id="3.10.50.40">
    <property type="match status" value="1"/>
</dbReference>
<dbReference type="EC" id="5.2.1.8" evidence="3 6"/>
<keyword evidence="5 6" id="KW-0413">Isomerase</keyword>
<dbReference type="PANTHER" id="PTHR45779:SF7">
    <property type="entry name" value="PEPTIDYLPROLYL ISOMERASE"/>
    <property type="match status" value="1"/>
</dbReference>
<organism evidence="9 10">
    <name type="scientific">Golovinomyces cichoracearum</name>
    <dbReference type="NCBI Taxonomy" id="62708"/>
    <lineage>
        <taxon>Eukaryota</taxon>
        <taxon>Fungi</taxon>
        <taxon>Dikarya</taxon>
        <taxon>Ascomycota</taxon>
        <taxon>Pezizomycotina</taxon>
        <taxon>Leotiomycetes</taxon>
        <taxon>Erysiphales</taxon>
        <taxon>Erysiphaceae</taxon>
        <taxon>Golovinomyces</taxon>
    </lineage>
</organism>
<evidence type="ECO:0000256" key="6">
    <source>
        <dbReference type="PROSITE-ProRule" id="PRU00277"/>
    </source>
</evidence>
<evidence type="ECO:0000313" key="10">
    <source>
        <dbReference type="Proteomes" id="UP000285405"/>
    </source>
</evidence>
<accession>A0A420ID04</accession>
<keyword evidence="4 6" id="KW-0697">Rotamase</keyword>
<feature type="signal peptide" evidence="7">
    <location>
        <begin position="1"/>
        <end position="19"/>
    </location>
</feature>
<feature type="chain" id="PRO_5019414036" description="peptidylprolyl isomerase" evidence="7">
    <location>
        <begin position="20"/>
        <end position="185"/>
    </location>
</feature>
<evidence type="ECO:0000256" key="1">
    <source>
        <dbReference type="ARBA" id="ARBA00000971"/>
    </source>
</evidence>
<proteinExistence type="predicted"/>
<name>A0A420ID04_9PEZI</name>
<comment type="function">
    <text evidence="2">PPIases accelerate the folding of proteins. It catalyzes the cis-trans isomerization of proline imidic peptide bonds in oligopeptides.</text>
</comment>
<comment type="catalytic activity">
    <reaction evidence="1 6">
        <text>[protein]-peptidylproline (omega=180) = [protein]-peptidylproline (omega=0)</text>
        <dbReference type="Rhea" id="RHEA:16237"/>
        <dbReference type="Rhea" id="RHEA-COMP:10747"/>
        <dbReference type="Rhea" id="RHEA-COMP:10748"/>
        <dbReference type="ChEBI" id="CHEBI:83833"/>
        <dbReference type="ChEBI" id="CHEBI:83834"/>
        <dbReference type="EC" id="5.2.1.8"/>
    </reaction>
</comment>
<comment type="caution">
    <text evidence="9">The sequence shown here is derived from an EMBL/GenBank/DDBJ whole genome shotgun (WGS) entry which is preliminary data.</text>
</comment>
<dbReference type="InterPro" id="IPR044609">
    <property type="entry name" value="FKBP2/11"/>
</dbReference>
<dbReference type="SUPFAM" id="SSF54534">
    <property type="entry name" value="FKBP-like"/>
    <property type="match status" value="1"/>
</dbReference>
<evidence type="ECO:0000259" key="8">
    <source>
        <dbReference type="PROSITE" id="PS50059"/>
    </source>
</evidence>
<dbReference type="AlphaFoldDB" id="A0A420ID04"/>
<evidence type="ECO:0000256" key="7">
    <source>
        <dbReference type="SAM" id="SignalP"/>
    </source>
</evidence>
<reference evidence="9 10" key="1">
    <citation type="journal article" date="2018" name="BMC Genomics">
        <title>Comparative genome analyses reveal sequence features reflecting distinct modes of host-adaptation between dicot and monocot powdery mildew.</title>
        <authorList>
            <person name="Wu Y."/>
            <person name="Ma X."/>
            <person name="Pan Z."/>
            <person name="Kale S.D."/>
            <person name="Song Y."/>
            <person name="King H."/>
            <person name="Zhang Q."/>
            <person name="Presley C."/>
            <person name="Deng X."/>
            <person name="Wei C.I."/>
            <person name="Xiao S."/>
        </authorList>
    </citation>
    <scope>NUCLEOTIDE SEQUENCE [LARGE SCALE GENOMIC DNA]</scope>
    <source>
        <strain evidence="9">UCSC1</strain>
    </source>
</reference>
<evidence type="ECO:0000256" key="5">
    <source>
        <dbReference type="ARBA" id="ARBA00023235"/>
    </source>
</evidence>
<dbReference type="GO" id="GO:0003755">
    <property type="term" value="F:peptidyl-prolyl cis-trans isomerase activity"/>
    <property type="evidence" value="ECO:0007669"/>
    <property type="project" value="UniProtKB-KW"/>
</dbReference>
<dbReference type="Proteomes" id="UP000285405">
    <property type="component" value="Unassembled WGS sequence"/>
</dbReference>
<dbReference type="EMBL" id="MCBR01009448">
    <property type="protein sequence ID" value="RKF72414.1"/>
    <property type="molecule type" value="Genomic_DNA"/>
</dbReference>
<evidence type="ECO:0000256" key="3">
    <source>
        <dbReference type="ARBA" id="ARBA00013194"/>
    </source>
</evidence>
<evidence type="ECO:0000313" key="9">
    <source>
        <dbReference type="EMBL" id="RKF72414.1"/>
    </source>
</evidence>
<protein>
    <recommendedName>
        <fullName evidence="3 6">peptidylprolyl isomerase</fullName>
        <ecNumber evidence="3 6">5.2.1.8</ecNumber>
    </recommendedName>
</protein>
<dbReference type="Pfam" id="PF00254">
    <property type="entry name" value="FKBP_C"/>
    <property type="match status" value="1"/>
</dbReference>
<dbReference type="GO" id="GO:0005783">
    <property type="term" value="C:endoplasmic reticulum"/>
    <property type="evidence" value="ECO:0007669"/>
    <property type="project" value="TreeGrafter"/>
</dbReference>
<gene>
    <name evidence="9" type="ORF">GcC1_094010</name>
</gene>
<keyword evidence="7" id="KW-0732">Signal</keyword>
<dbReference type="InterPro" id="IPR001179">
    <property type="entry name" value="PPIase_FKBP_dom"/>
</dbReference>
<dbReference type="FunFam" id="3.10.50.40:FF:000006">
    <property type="entry name" value="Peptidyl-prolyl cis-trans isomerase"/>
    <property type="match status" value="1"/>
</dbReference>
<dbReference type="OrthoDB" id="1902587at2759"/>
<dbReference type="InterPro" id="IPR046357">
    <property type="entry name" value="PPIase_dom_sf"/>
</dbReference>
<evidence type="ECO:0000256" key="4">
    <source>
        <dbReference type="ARBA" id="ARBA00023110"/>
    </source>
</evidence>
<feature type="domain" description="PPIase FKBP-type" evidence="8">
    <location>
        <begin position="42"/>
        <end position="130"/>
    </location>
</feature>
<sequence length="185" mass="19798">MRFSSTAFFFLAAVSSVIATTGDKCQVEIVRAVECDRKTRKGDQISLHYRGSLQDGGKQFDTSYDRGEPLSILVGQGSVIKGLDDNIIDMCIDEKRKIIIPPDFGYGSVAVGPIPASSTLIFEIELVGISGVESPKSIVEKSKSDASKATNPVKDAITSKISDAINAAKVLLSDSDSDGQEHNEL</sequence>
<dbReference type="PROSITE" id="PS50059">
    <property type="entry name" value="FKBP_PPIASE"/>
    <property type="match status" value="1"/>
</dbReference>
<dbReference type="PANTHER" id="PTHR45779">
    <property type="entry name" value="PEPTIDYLPROLYL ISOMERASE"/>
    <property type="match status" value="1"/>
</dbReference>
<evidence type="ECO:0000256" key="2">
    <source>
        <dbReference type="ARBA" id="ARBA00002388"/>
    </source>
</evidence>